<sequence>MANKMKLELEHSKLKPAIHNGLAMTECYEPLADHLEKVKAMQLRNDDVLLCSFPKSGTHWMYRVIDMLQRGSTQYYDRNADSTFLDAQLIERLSELASPRVLVTHLPFDHLPQQVKDKRTKIVHVYRNPRAVLVSFYHMMKTFKLNTPEYSETTLDKTADLFFSDNMVYYGWFGHLDNMSAYQAQNPSVPIFHISYEEMTLSPVDTVKKLAEFLGKTVTPEFCAQVVEACSFKKQKESEETLDQSQAALTFYRKGDMNDWKNHLTVAHNEKFAKVLKERAEKCPFSAKYT</sequence>
<dbReference type="EMBL" id="JBAMIC010004070">
    <property type="protein sequence ID" value="KAK7088565.1"/>
    <property type="molecule type" value="Genomic_DNA"/>
</dbReference>
<proteinExistence type="inferred from homology"/>
<protein>
    <recommendedName>
        <fullName evidence="3">Sulfotransferase domain-containing protein</fullName>
    </recommendedName>
</protein>
<evidence type="ECO:0000313" key="4">
    <source>
        <dbReference type="EMBL" id="KAK7088565.1"/>
    </source>
</evidence>
<accession>A0AAN9FZC7</accession>
<comment type="caution">
    <text evidence="4">The sequence shown here is derived from an EMBL/GenBank/DDBJ whole genome shotgun (WGS) entry which is preliminary data.</text>
</comment>
<evidence type="ECO:0000259" key="3">
    <source>
        <dbReference type="Pfam" id="PF00685"/>
    </source>
</evidence>
<keyword evidence="2" id="KW-0808">Transferase</keyword>
<keyword evidence="5" id="KW-1185">Reference proteome</keyword>
<reference evidence="4 5" key="1">
    <citation type="submission" date="2024-02" db="EMBL/GenBank/DDBJ databases">
        <title>Chromosome-scale genome assembly of the rough periwinkle Littorina saxatilis.</title>
        <authorList>
            <person name="De Jode A."/>
            <person name="Faria R."/>
            <person name="Formenti G."/>
            <person name="Sims Y."/>
            <person name="Smith T.P."/>
            <person name="Tracey A."/>
            <person name="Wood J.M.D."/>
            <person name="Zagrodzka Z.B."/>
            <person name="Johannesson K."/>
            <person name="Butlin R.K."/>
            <person name="Leder E.H."/>
        </authorList>
    </citation>
    <scope>NUCLEOTIDE SEQUENCE [LARGE SCALE GENOMIC DNA]</scope>
    <source>
        <strain evidence="4">Snail1</strain>
        <tissue evidence="4">Muscle</tissue>
    </source>
</reference>
<organism evidence="4 5">
    <name type="scientific">Littorina saxatilis</name>
    <dbReference type="NCBI Taxonomy" id="31220"/>
    <lineage>
        <taxon>Eukaryota</taxon>
        <taxon>Metazoa</taxon>
        <taxon>Spiralia</taxon>
        <taxon>Lophotrochozoa</taxon>
        <taxon>Mollusca</taxon>
        <taxon>Gastropoda</taxon>
        <taxon>Caenogastropoda</taxon>
        <taxon>Littorinimorpha</taxon>
        <taxon>Littorinoidea</taxon>
        <taxon>Littorinidae</taxon>
        <taxon>Littorina</taxon>
    </lineage>
</organism>
<name>A0AAN9FZC7_9CAEN</name>
<dbReference type="AlphaFoldDB" id="A0AAN9FZC7"/>
<dbReference type="GO" id="GO:0008146">
    <property type="term" value="F:sulfotransferase activity"/>
    <property type="evidence" value="ECO:0007669"/>
    <property type="project" value="InterPro"/>
</dbReference>
<dbReference type="PANTHER" id="PTHR11783">
    <property type="entry name" value="SULFOTRANSFERASE SULT"/>
    <property type="match status" value="1"/>
</dbReference>
<dbReference type="InterPro" id="IPR027417">
    <property type="entry name" value="P-loop_NTPase"/>
</dbReference>
<dbReference type="Gene3D" id="3.40.50.300">
    <property type="entry name" value="P-loop containing nucleotide triphosphate hydrolases"/>
    <property type="match status" value="1"/>
</dbReference>
<comment type="similarity">
    <text evidence="1">Belongs to the sulfotransferase 1 family.</text>
</comment>
<evidence type="ECO:0000313" key="5">
    <source>
        <dbReference type="Proteomes" id="UP001374579"/>
    </source>
</evidence>
<evidence type="ECO:0000256" key="2">
    <source>
        <dbReference type="ARBA" id="ARBA00022679"/>
    </source>
</evidence>
<dbReference type="SUPFAM" id="SSF52540">
    <property type="entry name" value="P-loop containing nucleoside triphosphate hydrolases"/>
    <property type="match status" value="1"/>
</dbReference>
<dbReference type="Pfam" id="PF00685">
    <property type="entry name" value="Sulfotransfer_1"/>
    <property type="match status" value="1"/>
</dbReference>
<dbReference type="InterPro" id="IPR000863">
    <property type="entry name" value="Sulfotransferase_dom"/>
</dbReference>
<dbReference type="Proteomes" id="UP001374579">
    <property type="component" value="Unassembled WGS sequence"/>
</dbReference>
<evidence type="ECO:0000256" key="1">
    <source>
        <dbReference type="ARBA" id="ARBA00005771"/>
    </source>
</evidence>
<gene>
    <name evidence="4" type="ORF">V1264_022471</name>
</gene>
<feature type="domain" description="Sulfotransferase" evidence="3">
    <location>
        <begin position="46"/>
        <end position="282"/>
    </location>
</feature>